<dbReference type="GO" id="GO:0005737">
    <property type="term" value="C:cytoplasm"/>
    <property type="evidence" value="ECO:0007669"/>
    <property type="project" value="TreeGrafter"/>
</dbReference>
<dbReference type="CDD" id="cd06257">
    <property type="entry name" value="DnaJ"/>
    <property type="match status" value="1"/>
</dbReference>
<dbReference type="InterPro" id="IPR036869">
    <property type="entry name" value="J_dom_sf"/>
</dbReference>
<feature type="region of interest" description="Disordered" evidence="1">
    <location>
        <begin position="469"/>
        <end position="709"/>
    </location>
</feature>
<sequence>MAPENDYYADLGMPRDADIDAIKKQYRKLALKYHPDRNNGNEQEASAKFQVIQQAHEVLSDPTAKAKYDATLGRSRYPGASGVKGNPWANAGQQFPTPPRRTTAARNATSGAQRWQTRFSSGVPPTAKQTFGSDPDAKKNAAKAFENMRKNGRGEPRPTEPPPPPPRQPPRTESARQRQEASFGSRKSGYYPRSTTLGDEPPVSNAGYTTSGRRDVPPPPPPRPGPNPMPDPLSQFRDKGASSESYPGTPYASKGGEKTDPFAGVPLGRAKSARGDSRANQEPASDDKQRSSSVPRRPTQEDVDANLRAPKDGDQQAQSADESAGTHTNTSFKSRADARFTADHTHQTAKPPSDSNSNNKGGPSMYEAPLSQNLRKQSLFAAYNPGFAKSGIAWSSPKPSLDSSGTMHRQRSPSGKKGGSVTLLPFEVQQTKILNSLIKNKEGAQWLKEGTGYMLSAGNDGATMDQEELANHDESNSFTFPVDDDTFAESPKAPAGQGFAKSSLDDINTRFANDDGPNTYQFNAGTGEADANVGIRSSPRSRRARRSPIKRPTVHLRDNANTTSNATQAESGFNPEGWSDKFNAQTFVPQPQPGPSASPTRTSRTNSRRTKIKRTAGTAAAVEESSSEEETYEWRGRNPQTQSRPSGTDSPQAMDIDSPISSSAGATATRTATATQAARNIPVEPSRPEWRAGKVDGGVAKDEKPERPAKIPLDANAVGSEDSEEFRASFADIRNVAPFAQQKDGLESLNGMKDSLPFESKASDVPPVKMPKAATALEFPEPPVAPRLPPTVAIDGLKPDTGSWVKYVSDFESYLRQWDSFNGLVVDHFATRKVLIENTRAEKGYGFLAARGDGDLQEYFSWVQQDNDVQRRWMDACEDHEKRMREFMAFREKMKDGRA</sequence>
<organism evidence="3 4">
    <name type="scientific">Pochonia chlamydosporia 170</name>
    <dbReference type="NCBI Taxonomy" id="1380566"/>
    <lineage>
        <taxon>Eukaryota</taxon>
        <taxon>Fungi</taxon>
        <taxon>Dikarya</taxon>
        <taxon>Ascomycota</taxon>
        <taxon>Pezizomycotina</taxon>
        <taxon>Sordariomycetes</taxon>
        <taxon>Hypocreomycetidae</taxon>
        <taxon>Hypocreales</taxon>
        <taxon>Clavicipitaceae</taxon>
        <taxon>Pochonia</taxon>
    </lineage>
</organism>
<feature type="compositionally biased region" description="Basic and acidic residues" evidence="1">
    <location>
        <begin position="686"/>
        <end position="709"/>
    </location>
</feature>
<dbReference type="InterPro" id="IPR001623">
    <property type="entry name" value="DnaJ_domain"/>
</dbReference>
<proteinExistence type="predicted"/>
<dbReference type="Proteomes" id="UP000078397">
    <property type="component" value="Unassembled WGS sequence"/>
</dbReference>
<dbReference type="PANTHER" id="PTHR44029:SF1">
    <property type="entry name" value="DNAJ HOMOLOG SUBFAMILY C MEMBER 21"/>
    <property type="match status" value="1"/>
</dbReference>
<feature type="compositionally biased region" description="Polar residues" evidence="1">
    <location>
        <begin position="348"/>
        <end position="361"/>
    </location>
</feature>
<feature type="compositionally biased region" description="Low complexity" evidence="1">
    <location>
        <begin position="664"/>
        <end position="678"/>
    </location>
</feature>
<dbReference type="InterPro" id="IPR018253">
    <property type="entry name" value="DnaJ_domain_CS"/>
</dbReference>
<feature type="compositionally biased region" description="Polar residues" evidence="1">
    <location>
        <begin position="559"/>
        <end position="571"/>
    </location>
</feature>
<feature type="compositionally biased region" description="Pro residues" evidence="1">
    <location>
        <begin position="159"/>
        <end position="169"/>
    </location>
</feature>
<evidence type="ECO:0000313" key="3">
    <source>
        <dbReference type="EMBL" id="OAQ69138.1"/>
    </source>
</evidence>
<dbReference type="PROSITE" id="PS00636">
    <property type="entry name" value="DNAJ_1"/>
    <property type="match status" value="1"/>
</dbReference>
<feature type="region of interest" description="Disordered" evidence="1">
    <location>
        <begin position="78"/>
        <end position="371"/>
    </location>
</feature>
<feature type="compositionally biased region" description="Polar residues" evidence="1">
    <location>
        <begin position="397"/>
        <end position="407"/>
    </location>
</feature>
<feature type="compositionally biased region" description="Basic and acidic residues" evidence="1">
    <location>
        <begin position="334"/>
        <end position="346"/>
    </location>
</feature>
<feature type="region of interest" description="Disordered" evidence="1">
    <location>
        <begin position="390"/>
        <end position="423"/>
    </location>
</feature>
<feature type="compositionally biased region" description="Pro residues" evidence="1">
    <location>
        <begin position="217"/>
        <end position="231"/>
    </location>
</feature>
<reference evidence="3 4" key="1">
    <citation type="journal article" date="2016" name="PLoS Pathog.">
        <title>Biosynthesis of antibiotic leucinostatins in bio-control fungus Purpureocillium lilacinum and their inhibition on phytophthora revealed by genome mining.</title>
        <authorList>
            <person name="Wang G."/>
            <person name="Liu Z."/>
            <person name="Lin R."/>
            <person name="Li E."/>
            <person name="Mao Z."/>
            <person name="Ling J."/>
            <person name="Yang Y."/>
            <person name="Yin W.B."/>
            <person name="Xie B."/>
        </authorList>
    </citation>
    <scope>NUCLEOTIDE SEQUENCE [LARGE SCALE GENOMIC DNA]</scope>
    <source>
        <strain evidence="3">170</strain>
    </source>
</reference>
<name>A0A179FV75_METCM</name>
<dbReference type="KEGG" id="pchm:VFPPC_05253"/>
<dbReference type="PANTHER" id="PTHR44029">
    <property type="entry name" value="DNAJ HOMOLOG SUBFAMILY C MEMBER 21"/>
    <property type="match status" value="1"/>
</dbReference>
<dbReference type="STRING" id="1380566.A0A179FV75"/>
<dbReference type="Pfam" id="PF00226">
    <property type="entry name" value="DnaJ"/>
    <property type="match status" value="1"/>
</dbReference>
<feature type="compositionally biased region" description="Basic residues" evidence="1">
    <location>
        <begin position="539"/>
        <end position="554"/>
    </location>
</feature>
<evidence type="ECO:0000259" key="2">
    <source>
        <dbReference type="PROSITE" id="PS50076"/>
    </source>
</evidence>
<evidence type="ECO:0000256" key="1">
    <source>
        <dbReference type="SAM" id="MobiDB-lite"/>
    </source>
</evidence>
<feature type="compositionally biased region" description="Polar residues" evidence="1">
    <location>
        <begin position="104"/>
        <end position="120"/>
    </location>
</feature>
<accession>A0A179FV75</accession>
<dbReference type="SUPFAM" id="SSF46565">
    <property type="entry name" value="Chaperone J-domain"/>
    <property type="match status" value="1"/>
</dbReference>
<keyword evidence="4" id="KW-1185">Reference proteome</keyword>
<feature type="compositionally biased region" description="Polar residues" evidence="1">
    <location>
        <begin position="638"/>
        <end position="651"/>
    </location>
</feature>
<dbReference type="PRINTS" id="PR00625">
    <property type="entry name" value="JDOMAIN"/>
</dbReference>
<gene>
    <name evidence="3" type="ORF">VFPPC_05253</name>
</gene>
<dbReference type="OrthoDB" id="10250354at2759"/>
<protein>
    <submittedName>
        <fullName evidence="3">DnaJ domain-containing protein</fullName>
    </submittedName>
</protein>
<dbReference type="GeneID" id="28848474"/>
<feature type="compositionally biased region" description="Basic and acidic residues" evidence="1">
    <location>
        <begin position="273"/>
        <end position="290"/>
    </location>
</feature>
<dbReference type="AlphaFoldDB" id="A0A179FV75"/>
<feature type="compositionally biased region" description="Polar residues" evidence="1">
    <location>
        <begin position="315"/>
        <end position="333"/>
    </location>
</feature>
<dbReference type="EMBL" id="LSBJ02000003">
    <property type="protein sequence ID" value="OAQ69138.1"/>
    <property type="molecule type" value="Genomic_DNA"/>
</dbReference>
<feature type="domain" description="J" evidence="2">
    <location>
        <begin position="6"/>
        <end position="72"/>
    </location>
</feature>
<dbReference type="InterPro" id="IPR051964">
    <property type="entry name" value="Chaperone_stress_response"/>
</dbReference>
<dbReference type="PROSITE" id="PS50076">
    <property type="entry name" value="DNAJ_2"/>
    <property type="match status" value="1"/>
</dbReference>
<dbReference type="RefSeq" id="XP_018145988.1">
    <property type="nucleotide sequence ID" value="XM_018284480.1"/>
</dbReference>
<evidence type="ECO:0000313" key="4">
    <source>
        <dbReference type="Proteomes" id="UP000078397"/>
    </source>
</evidence>
<dbReference type="Gene3D" id="1.10.287.110">
    <property type="entry name" value="DnaJ domain"/>
    <property type="match status" value="1"/>
</dbReference>
<feature type="compositionally biased region" description="Basic and acidic residues" evidence="1">
    <location>
        <begin position="146"/>
        <end position="158"/>
    </location>
</feature>
<dbReference type="SMART" id="SM00271">
    <property type="entry name" value="DnaJ"/>
    <property type="match status" value="1"/>
</dbReference>
<comment type="caution">
    <text evidence="3">The sequence shown here is derived from an EMBL/GenBank/DDBJ whole genome shotgun (WGS) entry which is preliminary data.</text>
</comment>